<evidence type="ECO:0000313" key="2">
    <source>
        <dbReference type="EnsemblPlants" id="TraesCS4A02G305200.1.cds1"/>
    </source>
</evidence>
<protein>
    <submittedName>
        <fullName evidence="2">Uncharacterized protein</fullName>
    </submittedName>
</protein>
<dbReference type="AlphaFoldDB" id="A0A3B6HXZ7"/>
<dbReference type="Gramene" id="TraesCS4A03G0767600.1">
    <property type="protein sequence ID" value="TraesCS4A03G0767600.1.CDS1"/>
    <property type="gene ID" value="TraesCS4A03G0767600"/>
</dbReference>
<accession>A0A3B6HXZ7</accession>
<reference evidence="2" key="1">
    <citation type="submission" date="2018-08" db="EMBL/GenBank/DDBJ databases">
        <authorList>
            <person name="Rossello M."/>
        </authorList>
    </citation>
    <scope>NUCLEOTIDE SEQUENCE [LARGE SCALE GENOMIC DNA]</scope>
    <source>
        <strain evidence="2">cv. Chinese Spring</strain>
    </source>
</reference>
<dbReference type="InterPro" id="IPR022149">
    <property type="entry name" value="DUF3681"/>
</dbReference>
<dbReference type="Gramene" id="TraesCS4A02G305200.1">
    <property type="protein sequence ID" value="TraesCS4A02G305200.1.cds1"/>
    <property type="gene ID" value="TraesCS4A02G305200"/>
</dbReference>
<dbReference type="OMA" id="ERTTQKF"/>
<name>A0A3B6HXZ7_WHEAT</name>
<feature type="transmembrane region" description="Helical" evidence="1">
    <location>
        <begin position="61"/>
        <end position="83"/>
    </location>
</feature>
<evidence type="ECO:0000256" key="1">
    <source>
        <dbReference type="SAM" id="Phobius"/>
    </source>
</evidence>
<dbReference type="PANTHER" id="PTHR33530">
    <property type="entry name" value="OS01G0147100 PROTEIN"/>
    <property type="match status" value="1"/>
</dbReference>
<keyword evidence="1" id="KW-1133">Transmembrane helix</keyword>
<dbReference type="Proteomes" id="UP000019116">
    <property type="component" value="Chromosome 4A"/>
</dbReference>
<keyword evidence="1" id="KW-0812">Transmembrane</keyword>
<reference evidence="2" key="2">
    <citation type="submission" date="2018-10" db="UniProtKB">
        <authorList>
            <consortium name="EnsemblPlants"/>
        </authorList>
    </citation>
    <scope>IDENTIFICATION</scope>
</reference>
<feature type="transmembrane region" description="Helical" evidence="1">
    <location>
        <begin position="28"/>
        <end position="49"/>
    </location>
</feature>
<sequence length="125" mass="12851">MGEAALSFDVEAGELAVAARKGRRWVECMVCSVGLLTACMSAASAIYKAPAGIFVGHRCAYYVSVVAAGIFGLAEACAAVVWLSAGADGPGQGQQQRLTRRCVLCASLLPLAFMAGIGGVRILVK</sequence>
<dbReference type="Pfam" id="PF12442">
    <property type="entry name" value="DUF3681"/>
    <property type="match status" value="1"/>
</dbReference>
<keyword evidence="1" id="KW-0472">Membrane</keyword>
<dbReference type="EnsemblPlants" id="TraesCS4A02G305200.1">
    <property type="protein sequence ID" value="TraesCS4A02G305200.1.cds1"/>
    <property type="gene ID" value="TraesCS4A02G305200"/>
</dbReference>
<keyword evidence="3" id="KW-1185">Reference proteome</keyword>
<organism evidence="2">
    <name type="scientific">Triticum aestivum</name>
    <name type="common">Wheat</name>
    <dbReference type="NCBI Taxonomy" id="4565"/>
    <lineage>
        <taxon>Eukaryota</taxon>
        <taxon>Viridiplantae</taxon>
        <taxon>Streptophyta</taxon>
        <taxon>Embryophyta</taxon>
        <taxon>Tracheophyta</taxon>
        <taxon>Spermatophyta</taxon>
        <taxon>Magnoliopsida</taxon>
        <taxon>Liliopsida</taxon>
        <taxon>Poales</taxon>
        <taxon>Poaceae</taxon>
        <taxon>BOP clade</taxon>
        <taxon>Pooideae</taxon>
        <taxon>Triticodae</taxon>
        <taxon>Triticeae</taxon>
        <taxon>Triticinae</taxon>
        <taxon>Triticum</taxon>
    </lineage>
</organism>
<feature type="transmembrane region" description="Helical" evidence="1">
    <location>
        <begin position="103"/>
        <end position="124"/>
    </location>
</feature>
<evidence type="ECO:0000313" key="3">
    <source>
        <dbReference type="Proteomes" id="UP000019116"/>
    </source>
</evidence>
<proteinExistence type="predicted"/>
<dbReference type="PANTHER" id="PTHR33530:SF10">
    <property type="entry name" value="PGG DOMAIN-CONTAINING PROTEIN"/>
    <property type="match status" value="1"/>
</dbReference>